<protein>
    <recommendedName>
        <fullName evidence="1">AMP-binding enzyme C-terminal domain-containing protein</fullName>
    </recommendedName>
</protein>
<dbReference type="Gene3D" id="3.30.300.30">
    <property type="match status" value="1"/>
</dbReference>
<dbReference type="Pfam" id="PF13193">
    <property type="entry name" value="AMP-binding_C"/>
    <property type="match status" value="1"/>
</dbReference>
<dbReference type="InterPro" id="IPR025110">
    <property type="entry name" value="AMP-bd_C"/>
</dbReference>
<feature type="domain" description="AMP-binding enzyme C-terminal" evidence="1">
    <location>
        <begin position="8"/>
        <end position="57"/>
    </location>
</feature>
<organism evidence="2">
    <name type="scientific">uncultured marine bacterium EB80_02D08</name>
    <dbReference type="NCBI Taxonomy" id="415441"/>
    <lineage>
        <taxon>Bacteria</taxon>
        <taxon>environmental samples</taxon>
    </lineage>
</organism>
<evidence type="ECO:0000313" key="2">
    <source>
        <dbReference type="EMBL" id="ABL97416.1"/>
    </source>
</evidence>
<name>A4GJX1_9BACT</name>
<accession>A4GJX1</accession>
<dbReference type="AlphaFoldDB" id="A4GJX1"/>
<sequence>MTALRGTDTGKAFVALKPGHDLSVEEVIDHCLKNLAKYKIREAVEFIEALPRNATGKVLKRALRDG</sequence>
<dbReference type="InterPro" id="IPR045851">
    <property type="entry name" value="AMP-bd_C_sf"/>
</dbReference>
<proteinExistence type="predicted"/>
<dbReference type="EMBL" id="EF107104">
    <property type="protein sequence ID" value="ABL97416.1"/>
    <property type="molecule type" value="Genomic_DNA"/>
</dbReference>
<evidence type="ECO:0000259" key="1">
    <source>
        <dbReference type="Pfam" id="PF13193"/>
    </source>
</evidence>
<dbReference type="SUPFAM" id="SSF56801">
    <property type="entry name" value="Acetyl-CoA synthetase-like"/>
    <property type="match status" value="1"/>
</dbReference>
<gene>
    <name evidence="2" type="ORF">MBMO_EB80-02D08.0048</name>
</gene>
<reference evidence="2" key="1">
    <citation type="journal article" date="2007" name="Environ. Microbiol.">
        <title>Proteorhodopsin photosystem gene clusters exhibit co-evolutionary trends and shared ancestry among diverse marine microbial phyla.</title>
        <authorList>
            <person name="McCarren J."/>
            <person name="Delong E.F."/>
        </authorList>
    </citation>
    <scope>NUCLEOTIDE SEQUENCE</scope>
</reference>